<dbReference type="SUPFAM" id="SSF103084">
    <property type="entry name" value="Holliday junction resolvase RusA"/>
    <property type="match status" value="1"/>
</dbReference>
<organism evidence="1 2">
    <name type="scientific">Pannus brasiliensis CCIBt3594</name>
    <dbReference type="NCBI Taxonomy" id="1427578"/>
    <lineage>
        <taxon>Bacteria</taxon>
        <taxon>Bacillati</taxon>
        <taxon>Cyanobacteriota</taxon>
        <taxon>Cyanophyceae</taxon>
        <taxon>Oscillatoriophycideae</taxon>
        <taxon>Chroococcales</taxon>
        <taxon>Microcystaceae</taxon>
        <taxon>Pannus</taxon>
    </lineage>
</organism>
<dbReference type="RefSeq" id="WP_332863727.1">
    <property type="nucleotide sequence ID" value="NZ_JBAFSM010000005.1"/>
</dbReference>
<gene>
    <name evidence="1" type="ORF">V0288_04005</name>
</gene>
<protein>
    <submittedName>
        <fullName evidence="1">RusA family crossover junction endodeoxyribonuclease</fullName>
    </submittedName>
</protein>
<dbReference type="Pfam" id="PF05866">
    <property type="entry name" value="RusA"/>
    <property type="match status" value="1"/>
</dbReference>
<dbReference type="AlphaFoldDB" id="A0AAW9QGR1"/>
<dbReference type="InterPro" id="IPR036614">
    <property type="entry name" value="RusA-like_sf"/>
</dbReference>
<accession>A0AAW9QGR1</accession>
<reference evidence="1 2" key="1">
    <citation type="submission" date="2024-01" db="EMBL/GenBank/DDBJ databases">
        <title>Genomic insights into the taxonomy and metabolism of the cyanobacterium Pannus brasiliensis CCIBt3594.</title>
        <authorList>
            <person name="Machado M."/>
            <person name="Botero N.B."/>
            <person name="Andreote A.P.D."/>
            <person name="Feitosa A.M.T."/>
            <person name="Popin R."/>
            <person name="Sivonen K."/>
            <person name="Fiore M.F."/>
        </authorList>
    </citation>
    <scope>NUCLEOTIDE SEQUENCE [LARGE SCALE GENOMIC DNA]</scope>
    <source>
        <strain evidence="1 2">CCIBt3594</strain>
    </source>
</reference>
<comment type="caution">
    <text evidence="1">The sequence shown here is derived from an EMBL/GenBank/DDBJ whole genome shotgun (WGS) entry which is preliminary data.</text>
</comment>
<dbReference type="EMBL" id="JBAFSM010000005">
    <property type="protein sequence ID" value="MEG3436273.1"/>
    <property type="molecule type" value="Genomic_DNA"/>
</dbReference>
<dbReference type="Gene3D" id="3.30.1330.70">
    <property type="entry name" value="Holliday junction resolvase RusA"/>
    <property type="match status" value="1"/>
</dbReference>
<evidence type="ECO:0000313" key="1">
    <source>
        <dbReference type="EMBL" id="MEG3436273.1"/>
    </source>
</evidence>
<name>A0AAW9QGR1_9CHRO</name>
<dbReference type="GO" id="GO:0006310">
    <property type="term" value="P:DNA recombination"/>
    <property type="evidence" value="ECO:0007669"/>
    <property type="project" value="InterPro"/>
</dbReference>
<evidence type="ECO:0000313" key="2">
    <source>
        <dbReference type="Proteomes" id="UP001328733"/>
    </source>
</evidence>
<dbReference type="GO" id="GO:0000287">
    <property type="term" value="F:magnesium ion binding"/>
    <property type="evidence" value="ECO:0007669"/>
    <property type="project" value="InterPro"/>
</dbReference>
<dbReference type="GO" id="GO:0006281">
    <property type="term" value="P:DNA repair"/>
    <property type="evidence" value="ECO:0007669"/>
    <property type="project" value="InterPro"/>
</dbReference>
<dbReference type="InterPro" id="IPR008822">
    <property type="entry name" value="Endonuclease_RusA-like"/>
</dbReference>
<keyword evidence="2" id="KW-1185">Reference proteome</keyword>
<sequence length="143" mass="16663">MRFEFIVEGPPVSQQSKGGKGDRLRKWKAFVRQEAEKYWSDEQETTTEPVMLQIIYFYDAERPDRILDVDNIVKPIQDAIKGLAYVDDAQVTDLLVRRRNLSNNFTIENITEPLVEGFARGKEFLHIIVSTVSDREVLTEWRS</sequence>
<proteinExistence type="predicted"/>
<dbReference type="Proteomes" id="UP001328733">
    <property type="component" value="Unassembled WGS sequence"/>
</dbReference>